<accession>A0ABV8T0A0</accession>
<evidence type="ECO:0000259" key="7">
    <source>
        <dbReference type="Pfam" id="PF08240"/>
    </source>
</evidence>
<keyword evidence="2 5" id="KW-0479">Metal-binding</keyword>
<keyword evidence="3 5" id="KW-0862">Zinc</keyword>
<proteinExistence type="inferred from homology"/>
<evidence type="ECO:0000256" key="5">
    <source>
        <dbReference type="RuleBase" id="RU361277"/>
    </source>
</evidence>
<keyword evidence="9" id="KW-1185">Reference proteome</keyword>
<dbReference type="Gene3D" id="3.40.50.720">
    <property type="entry name" value="NAD(P)-binding Rossmann-like Domain"/>
    <property type="match status" value="1"/>
</dbReference>
<evidence type="ECO:0000256" key="2">
    <source>
        <dbReference type="ARBA" id="ARBA00022723"/>
    </source>
</evidence>
<dbReference type="SUPFAM" id="SSF50129">
    <property type="entry name" value="GroES-like"/>
    <property type="match status" value="1"/>
</dbReference>
<evidence type="ECO:0000256" key="3">
    <source>
        <dbReference type="ARBA" id="ARBA00022833"/>
    </source>
</evidence>
<dbReference type="InterPro" id="IPR013154">
    <property type="entry name" value="ADH-like_N"/>
</dbReference>
<dbReference type="RefSeq" id="WP_380602115.1">
    <property type="nucleotide sequence ID" value="NZ_JBHSDU010000014.1"/>
</dbReference>
<evidence type="ECO:0000259" key="6">
    <source>
        <dbReference type="Pfam" id="PF00107"/>
    </source>
</evidence>
<comment type="cofactor">
    <cofactor evidence="1 5">
        <name>Zn(2+)</name>
        <dbReference type="ChEBI" id="CHEBI:29105"/>
    </cofactor>
</comment>
<dbReference type="CDD" id="cd08283">
    <property type="entry name" value="FDH_like_1"/>
    <property type="match status" value="1"/>
</dbReference>
<dbReference type="PANTHER" id="PTHR42813">
    <property type="entry name" value="ZINC-TYPE ALCOHOL DEHYDROGENASE-LIKE"/>
    <property type="match status" value="1"/>
</dbReference>
<protein>
    <submittedName>
        <fullName evidence="8">Zinc-dependent alcohol dehydrogenase</fullName>
        <ecNumber evidence="8">1.1.1.-</ecNumber>
    </submittedName>
</protein>
<dbReference type="Proteomes" id="UP001595904">
    <property type="component" value="Unassembled WGS sequence"/>
</dbReference>
<dbReference type="InterPro" id="IPR036291">
    <property type="entry name" value="NAD(P)-bd_dom_sf"/>
</dbReference>
<gene>
    <name evidence="8" type="ORF">ACFPN2_26125</name>
</gene>
<reference evidence="9" key="1">
    <citation type="journal article" date="2019" name="Int. J. Syst. Evol. Microbiol.">
        <title>The Global Catalogue of Microorganisms (GCM) 10K type strain sequencing project: providing services to taxonomists for standard genome sequencing and annotation.</title>
        <authorList>
            <consortium name="The Broad Institute Genomics Platform"/>
            <consortium name="The Broad Institute Genome Sequencing Center for Infectious Disease"/>
            <person name="Wu L."/>
            <person name="Ma J."/>
        </authorList>
    </citation>
    <scope>NUCLEOTIDE SEQUENCE [LARGE SCALE GENOMIC DNA]</scope>
    <source>
        <strain evidence="9">CGMCC 1.10759</strain>
    </source>
</reference>
<dbReference type="EMBL" id="JBHSDU010000014">
    <property type="protein sequence ID" value="MFC4312588.1"/>
    <property type="molecule type" value="Genomic_DNA"/>
</dbReference>
<dbReference type="GO" id="GO:0016491">
    <property type="term" value="F:oxidoreductase activity"/>
    <property type="evidence" value="ECO:0007669"/>
    <property type="project" value="UniProtKB-KW"/>
</dbReference>
<evidence type="ECO:0000256" key="1">
    <source>
        <dbReference type="ARBA" id="ARBA00001947"/>
    </source>
</evidence>
<dbReference type="InterPro" id="IPR011032">
    <property type="entry name" value="GroES-like_sf"/>
</dbReference>
<dbReference type="PANTHER" id="PTHR42813:SF2">
    <property type="entry name" value="DEHYDROGENASE, ZINC-CONTAINING, PUTATIVE (AFU_ORTHOLOGUE AFUA_2G02810)-RELATED"/>
    <property type="match status" value="1"/>
</dbReference>
<dbReference type="Pfam" id="PF08240">
    <property type="entry name" value="ADH_N"/>
    <property type="match status" value="1"/>
</dbReference>
<sequence length="389" mass="42180">MKAVCWQGTGKVAVERVPDPRILNPRDAIVKVTSSAICGSDVHLYDGYVPTMMRGDILGHEFMGEVVEVGSAVSNLSIGDRVVVPFPISCGNCFFCERELFSLCENSNPNAGMAEKFWGHSPAGIFGYSHLTGGYAGGQAEYVRVPFADIGPLKVPNQLSDEQVLFLSDILPTGYMAAENCNIQPGDTVAVWGCGPVGLFAIKSALLLGAGRVIAIDRFAERLHLARQAGAEIIDYDHADTMSTLREMTGGRGPDACIDAVGMEAHMHGMHEAYDRVKQALRMETDRPGVLRQALQSCRNGGTVSVAGVYGGLVDKIPFGAIVNKALTIKSGQTHVHRYMKPLLERIEKGEIDPSFIITHRVSIDEVPDAYAMFRDKQDQCVKVVIRPS</sequence>
<comment type="caution">
    <text evidence="8">The sequence shown here is derived from an EMBL/GenBank/DDBJ whole genome shotgun (WGS) entry which is preliminary data.</text>
</comment>
<dbReference type="Gene3D" id="3.90.180.10">
    <property type="entry name" value="Medium-chain alcohol dehydrogenases, catalytic domain"/>
    <property type="match status" value="1"/>
</dbReference>
<dbReference type="InterPro" id="IPR013149">
    <property type="entry name" value="ADH-like_C"/>
</dbReference>
<evidence type="ECO:0000313" key="8">
    <source>
        <dbReference type="EMBL" id="MFC4312588.1"/>
    </source>
</evidence>
<comment type="similarity">
    <text evidence="5">Belongs to the zinc-containing alcohol dehydrogenase family.</text>
</comment>
<name>A0ABV8T0A0_9GAMM</name>
<dbReference type="PROSITE" id="PS00059">
    <property type="entry name" value="ADH_ZINC"/>
    <property type="match status" value="1"/>
</dbReference>
<dbReference type="InterPro" id="IPR002328">
    <property type="entry name" value="ADH_Zn_CS"/>
</dbReference>
<feature type="domain" description="Alcohol dehydrogenase-like N-terminal" evidence="7">
    <location>
        <begin position="25"/>
        <end position="152"/>
    </location>
</feature>
<organism evidence="8 9">
    <name type="scientific">Steroidobacter flavus</name>
    <dbReference type="NCBI Taxonomy" id="1842136"/>
    <lineage>
        <taxon>Bacteria</taxon>
        <taxon>Pseudomonadati</taxon>
        <taxon>Pseudomonadota</taxon>
        <taxon>Gammaproteobacteria</taxon>
        <taxon>Steroidobacterales</taxon>
        <taxon>Steroidobacteraceae</taxon>
        <taxon>Steroidobacter</taxon>
    </lineage>
</organism>
<keyword evidence="4 8" id="KW-0560">Oxidoreductase</keyword>
<dbReference type="EC" id="1.1.1.-" evidence="8"/>
<feature type="domain" description="Alcohol dehydrogenase-like C-terminal" evidence="6">
    <location>
        <begin position="196"/>
        <end position="266"/>
    </location>
</feature>
<dbReference type="Pfam" id="PF00107">
    <property type="entry name" value="ADH_zinc_N"/>
    <property type="match status" value="1"/>
</dbReference>
<evidence type="ECO:0000313" key="9">
    <source>
        <dbReference type="Proteomes" id="UP001595904"/>
    </source>
</evidence>
<evidence type="ECO:0000256" key="4">
    <source>
        <dbReference type="ARBA" id="ARBA00023002"/>
    </source>
</evidence>
<dbReference type="SUPFAM" id="SSF51735">
    <property type="entry name" value="NAD(P)-binding Rossmann-fold domains"/>
    <property type="match status" value="1"/>
</dbReference>